<dbReference type="Gene3D" id="3.40.50.2000">
    <property type="entry name" value="Glycogen Phosphorylase B"/>
    <property type="match status" value="2"/>
</dbReference>
<dbReference type="Proteomes" id="UP000598120">
    <property type="component" value="Unassembled WGS sequence"/>
</dbReference>
<dbReference type="InterPro" id="IPR028098">
    <property type="entry name" value="Glyco_trans_4-like_N"/>
</dbReference>
<keyword evidence="4" id="KW-1185">Reference proteome</keyword>
<dbReference type="EMBL" id="BMIC01000001">
    <property type="protein sequence ID" value="GFZ78021.1"/>
    <property type="molecule type" value="Genomic_DNA"/>
</dbReference>
<evidence type="ECO:0000259" key="1">
    <source>
        <dbReference type="Pfam" id="PF00534"/>
    </source>
</evidence>
<evidence type="ECO:0000313" key="4">
    <source>
        <dbReference type="Proteomes" id="UP000598120"/>
    </source>
</evidence>
<sequence length="379" mass="42843">MHIGFLTSEYPHANLKPSGGLGTSIKNLAVGLSNSGVKVTVFVAYQNQDDIYNDQDVKIVSIKAVKHAIFGWYNERKRIQKIIQKEIDKERIQLIEAPDWTGISAFMKFTVPIVIRLNGSDAYFCKLDGRTQKFKNFVLEKTALTSAQEVVSVSTFTGELTKKIFSLKHHIKTIHNGIDANQFSPIESHINEGQLLYFGTIIRKKGVLELAEAFNLVVIKNEKANLLLLGKDAIDVFTKTSTIELFYNLLTPEAKTKVKHIKEVPYHEIKNYISKANIVVLPSFAEAFPMTWLETLAMEKALVSSNIGWANELMVDNKTGFTVSPKNHKEFAERIIELLNDKQLCESFGKAGRQRVIEKFSAEKITNQNIEFYKAVINK</sequence>
<dbReference type="PANTHER" id="PTHR12526:SF630">
    <property type="entry name" value="GLYCOSYLTRANSFERASE"/>
    <property type="match status" value="1"/>
</dbReference>
<comment type="caution">
    <text evidence="3">The sequence shown here is derived from an EMBL/GenBank/DDBJ whole genome shotgun (WGS) entry which is preliminary data.</text>
</comment>
<dbReference type="Pfam" id="PF00534">
    <property type="entry name" value="Glycos_transf_1"/>
    <property type="match status" value="1"/>
</dbReference>
<dbReference type="AlphaFoldDB" id="A0A8J2TKJ5"/>
<reference evidence="3 4" key="1">
    <citation type="journal article" date="2014" name="Int. J. Syst. Evol. Microbiol.">
        <title>Complete genome sequence of Corynebacterium casei LMG S-19264T (=DSM 44701T), isolated from a smear-ripened cheese.</title>
        <authorList>
            <consortium name="US DOE Joint Genome Institute (JGI-PGF)"/>
            <person name="Walter F."/>
            <person name="Albersmeier A."/>
            <person name="Kalinowski J."/>
            <person name="Ruckert C."/>
        </authorList>
    </citation>
    <scope>NUCLEOTIDE SEQUENCE [LARGE SCALE GENOMIC DNA]</scope>
    <source>
        <strain evidence="3 4">CGMCC 1.15295</strain>
    </source>
</reference>
<feature type="domain" description="Glycosyl transferase family 1" evidence="1">
    <location>
        <begin position="191"/>
        <end position="355"/>
    </location>
</feature>
<dbReference type="SUPFAM" id="SSF53756">
    <property type="entry name" value="UDP-Glycosyltransferase/glycogen phosphorylase"/>
    <property type="match status" value="1"/>
</dbReference>
<name>A0A8J2TKJ5_9FLAO</name>
<dbReference type="RefSeq" id="WP_188604703.1">
    <property type="nucleotide sequence ID" value="NZ_BMIC01000001.1"/>
</dbReference>
<evidence type="ECO:0000259" key="2">
    <source>
        <dbReference type="Pfam" id="PF13439"/>
    </source>
</evidence>
<dbReference type="InterPro" id="IPR001296">
    <property type="entry name" value="Glyco_trans_1"/>
</dbReference>
<dbReference type="PANTHER" id="PTHR12526">
    <property type="entry name" value="GLYCOSYLTRANSFERASE"/>
    <property type="match status" value="1"/>
</dbReference>
<protein>
    <submittedName>
        <fullName evidence="3">Glycoside hydrolase</fullName>
    </submittedName>
</protein>
<dbReference type="GO" id="GO:0016787">
    <property type="term" value="F:hydrolase activity"/>
    <property type="evidence" value="ECO:0007669"/>
    <property type="project" value="UniProtKB-KW"/>
</dbReference>
<dbReference type="GO" id="GO:0016757">
    <property type="term" value="F:glycosyltransferase activity"/>
    <property type="evidence" value="ECO:0007669"/>
    <property type="project" value="InterPro"/>
</dbReference>
<evidence type="ECO:0000313" key="3">
    <source>
        <dbReference type="EMBL" id="GFZ78021.1"/>
    </source>
</evidence>
<proteinExistence type="predicted"/>
<dbReference type="CDD" id="cd03801">
    <property type="entry name" value="GT4_PimA-like"/>
    <property type="match status" value="1"/>
</dbReference>
<organism evidence="3 4">
    <name type="scientific">Aquaticitalea lipolytica</name>
    <dbReference type="NCBI Taxonomy" id="1247562"/>
    <lineage>
        <taxon>Bacteria</taxon>
        <taxon>Pseudomonadati</taxon>
        <taxon>Bacteroidota</taxon>
        <taxon>Flavobacteriia</taxon>
        <taxon>Flavobacteriales</taxon>
        <taxon>Flavobacteriaceae</taxon>
        <taxon>Aquaticitalea</taxon>
    </lineage>
</organism>
<keyword evidence="3" id="KW-0378">Hydrolase</keyword>
<gene>
    <name evidence="3" type="ORF">GCM10011531_04410</name>
</gene>
<accession>A0A8J2TKJ5</accession>
<feature type="domain" description="Glycosyltransferase subfamily 4-like N-terminal" evidence="2">
    <location>
        <begin position="19"/>
        <end position="181"/>
    </location>
</feature>
<dbReference type="Pfam" id="PF13439">
    <property type="entry name" value="Glyco_transf_4"/>
    <property type="match status" value="1"/>
</dbReference>